<comment type="cofactor">
    <cofactor evidence="1">
        <name>FMN</name>
        <dbReference type="ChEBI" id="CHEBI:58210"/>
    </cofactor>
</comment>
<dbReference type="GO" id="GO:0032451">
    <property type="term" value="F:demethylase activity"/>
    <property type="evidence" value="ECO:0007669"/>
    <property type="project" value="TreeGrafter"/>
</dbReference>
<dbReference type="GO" id="GO:0009235">
    <property type="term" value="P:cobalamin metabolic process"/>
    <property type="evidence" value="ECO:0007669"/>
    <property type="project" value="TreeGrafter"/>
</dbReference>
<comment type="subcellular location">
    <subcellularLocation>
        <location evidence="3">Cytoplasm</location>
    </subcellularLocation>
</comment>
<comment type="caution">
    <text evidence="12">The sequence shown here is derived from an EMBL/GenBank/DDBJ whole genome shotgun (WGS) entry which is preliminary data.</text>
</comment>
<dbReference type="STRING" id="34508.A0A4U5N468"/>
<dbReference type="PANTHER" id="PTHR31457">
    <property type="entry name" value="METHYLMALONIC ACIDURIA AND HOMOCYSTINURIA TYPE C PROTEIN"/>
    <property type="match status" value="1"/>
</dbReference>
<sequence>MDKLERVLTTIGRTMPEDDGFEAYPFKVSSYNRAVDGSPFKLDYAPNTMAILVLNTPKMFEVSFRRWITERVEEYFEEEEAEGRTGELMDPVHDVIPNPLQDFMRFSMKNLSEELSMLGLSHEIIHDFDMTPMRRPKILMQTAGHIAGAAYYYRPVRVPSEGKMIGLSLHPRYGGHFAFRGVVIFPEVQLPDSFIVQDPPQILQSDDEIQDAVELFNVHWRDGRFRDCGNPKETYSLRQRNFFAKKPEERWVEIEDWFSRPLA</sequence>
<evidence type="ECO:0000256" key="10">
    <source>
        <dbReference type="ARBA" id="ARBA00023002"/>
    </source>
</evidence>
<dbReference type="GO" id="GO:0033787">
    <property type="term" value="F:cyanocobalamin reductase (cyanide-eliminating) (NADP+) activity"/>
    <property type="evidence" value="ECO:0007669"/>
    <property type="project" value="TreeGrafter"/>
</dbReference>
<accession>A0A4U5N468</accession>
<evidence type="ECO:0000256" key="8">
    <source>
        <dbReference type="ARBA" id="ARBA00022827"/>
    </source>
</evidence>
<keyword evidence="10" id="KW-0560">Oxidoreductase</keyword>
<reference evidence="12 13" key="2">
    <citation type="journal article" date="2019" name="G3 (Bethesda)">
        <title>Hybrid Assembly of the Genome of the Entomopathogenic Nematode Steinernema carpocapsae Identifies the X-Chromosome.</title>
        <authorList>
            <person name="Serra L."/>
            <person name="Macchietto M."/>
            <person name="Macias-Munoz A."/>
            <person name="McGill C.J."/>
            <person name="Rodriguez I.M."/>
            <person name="Rodriguez B."/>
            <person name="Murad R."/>
            <person name="Mortazavi A."/>
        </authorList>
    </citation>
    <scope>NUCLEOTIDE SEQUENCE [LARGE SCALE GENOMIC DNA]</scope>
    <source>
        <strain evidence="12 13">ALL</strain>
    </source>
</reference>
<dbReference type="GO" id="GO:0005737">
    <property type="term" value="C:cytoplasm"/>
    <property type="evidence" value="ECO:0007669"/>
    <property type="project" value="UniProtKB-SubCell"/>
</dbReference>
<dbReference type="Pfam" id="PF16690">
    <property type="entry name" value="MMACHC"/>
    <property type="match status" value="1"/>
</dbReference>
<evidence type="ECO:0000256" key="11">
    <source>
        <dbReference type="ARBA" id="ARBA00031313"/>
    </source>
</evidence>
<dbReference type="GO" id="GO:0071949">
    <property type="term" value="F:FAD binding"/>
    <property type="evidence" value="ECO:0007669"/>
    <property type="project" value="TreeGrafter"/>
</dbReference>
<keyword evidence="7" id="KW-0288">FMN</keyword>
<evidence type="ECO:0000313" key="13">
    <source>
        <dbReference type="Proteomes" id="UP000298663"/>
    </source>
</evidence>
<protein>
    <recommendedName>
        <fullName evidence="11">Cyanocobalamin reductase (cyanide-eliminating)</fullName>
    </recommendedName>
</protein>
<keyword evidence="6" id="KW-0285">Flavoprotein</keyword>
<dbReference type="Proteomes" id="UP000298663">
    <property type="component" value="Unassembled WGS sequence"/>
</dbReference>
<evidence type="ECO:0000256" key="4">
    <source>
        <dbReference type="ARBA" id="ARBA00007762"/>
    </source>
</evidence>
<reference evidence="12 13" key="1">
    <citation type="journal article" date="2015" name="Genome Biol.">
        <title>Comparative genomics of Steinernema reveals deeply conserved gene regulatory networks.</title>
        <authorList>
            <person name="Dillman A.R."/>
            <person name="Macchietto M."/>
            <person name="Porter C.F."/>
            <person name="Rogers A."/>
            <person name="Williams B."/>
            <person name="Antoshechkin I."/>
            <person name="Lee M.M."/>
            <person name="Goodwin Z."/>
            <person name="Lu X."/>
            <person name="Lewis E.E."/>
            <person name="Goodrich-Blair H."/>
            <person name="Stock S.P."/>
            <person name="Adams B.J."/>
            <person name="Sternberg P.W."/>
            <person name="Mortazavi A."/>
        </authorList>
    </citation>
    <scope>NUCLEOTIDE SEQUENCE [LARGE SCALE GENOMIC DNA]</scope>
    <source>
        <strain evidence="12 13">ALL</strain>
    </source>
</reference>
<dbReference type="PANTHER" id="PTHR31457:SF2">
    <property type="entry name" value="CYANOCOBALAMIN REDUCTASE _ ALKYLCOBALAMIN DEALKYLASE"/>
    <property type="match status" value="1"/>
</dbReference>
<evidence type="ECO:0000256" key="6">
    <source>
        <dbReference type="ARBA" id="ARBA00022630"/>
    </source>
</evidence>
<evidence type="ECO:0000313" key="12">
    <source>
        <dbReference type="EMBL" id="TKR77094.1"/>
    </source>
</evidence>
<proteinExistence type="inferred from homology"/>
<evidence type="ECO:0000256" key="3">
    <source>
        <dbReference type="ARBA" id="ARBA00004496"/>
    </source>
</evidence>
<evidence type="ECO:0000256" key="7">
    <source>
        <dbReference type="ARBA" id="ARBA00022643"/>
    </source>
</evidence>
<keyword evidence="9" id="KW-0521">NADP</keyword>
<keyword evidence="5" id="KW-0963">Cytoplasm</keyword>
<keyword evidence="8" id="KW-0274">FAD</keyword>
<dbReference type="InterPro" id="IPR032037">
    <property type="entry name" value="MMACHC"/>
</dbReference>
<evidence type="ECO:0000256" key="5">
    <source>
        <dbReference type="ARBA" id="ARBA00022490"/>
    </source>
</evidence>
<evidence type="ECO:0000256" key="1">
    <source>
        <dbReference type="ARBA" id="ARBA00001917"/>
    </source>
</evidence>
<dbReference type="EMBL" id="AZBU02000005">
    <property type="protein sequence ID" value="TKR77094.1"/>
    <property type="molecule type" value="Genomic_DNA"/>
</dbReference>
<keyword evidence="13" id="KW-1185">Reference proteome</keyword>
<comment type="cofactor">
    <cofactor evidence="2">
        <name>FAD</name>
        <dbReference type="ChEBI" id="CHEBI:57692"/>
    </cofactor>
</comment>
<dbReference type="CDD" id="cd12959">
    <property type="entry name" value="MMACHC-like"/>
    <property type="match status" value="1"/>
</dbReference>
<evidence type="ECO:0000256" key="2">
    <source>
        <dbReference type="ARBA" id="ARBA00001974"/>
    </source>
</evidence>
<gene>
    <name evidence="12" type="ORF">L596_018130</name>
</gene>
<comment type="similarity">
    <text evidence="4">Belongs to the MMACHC family.</text>
</comment>
<dbReference type="AlphaFoldDB" id="A0A4U5N468"/>
<dbReference type="OrthoDB" id="409189at2759"/>
<name>A0A4U5N468_STECR</name>
<evidence type="ECO:0000256" key="9">
    <source>
        <dbReference type="ARBA" id="ARBA00022857"/>
    </source>
</evidence>
<organism evidence="12 13">
    <name type="scientific">Steinernema carpocapsae</name>
    <name type="common">Entomopathogenic nematode</name>
    <dbReference type="NCBI Taxonomy" id="34508"/>
    <lineage>
        <taxon>Eukaryota</taxon>
        <taxon>Metazoa</taxon>
        <taxon>Ecdysozoa</taxon>
        <taxon>Nematoda</taxon>
        <taxon>Chromadorea</taxon>
        <taxon>Rhabditida</taxon>
        <taxon>Tylenchina</taxon>
        <taxon>Panagrolaimomorpha</taxon>
        <taxon>Strongyloidoidea</taxon>
        <taxon>Steinernematidae</taxon>
        <taxon>Steinernema</taxon>
    </lineage>
</organism>